<evidence type="ECO:0000256" key="1">
    <source>
        <dbReference type="ARBA" id="ARBA00023002"/>
    </source>
</evidence>
<dbReference type="InterPro" id="IPR036291">
    <property type="entry name" value="NAD(P)-bd_dom_sf"/>
</dbReference>
<organism evidence="2 3">
    <name type="scientific">Paenibacillus eucommiae</name>
    <dbReference type="NCBI Taxonomy" id="1355755"/>
    <lineage>
        <taxon>Bacteria</taxon>
        <taxon>Bacillati</taxon>
        <taxon>Bacillota</taxon>
        <taxon>Bacilli</taxon>
        <taxon>Bacillales</taxon>
        <taxon>Paenibacillaceae</taxon>
        <taxon>Paenibacillus</taxon>
    </lineage>
</organism>
<gene>
    <name evidence="2" type="ORF">J2Z66_007929</name>
</gene>
<dbReference type="Proteomes" id="UP001519287">
    <property type="component" value="Unassembled WGS sequence"/>
</dbReference>
<dbReference type="RefSeq" id="WP_209978560.1">
    <property type="nucleotide sequence ID" value="NZ_JAGGLB010000047.1"/>
</dbReference>
<dbReference type="Pfam" id="PF00106">
    <property type="entry name" value="adh_short"/>
    <property type="match status" value="1"/>
</dbReference>
<dbReference type="PRINTS" id="PR00081">
    <property type="entry name" value="GDHRDH"/>
</dbReference>
<dbReference type="Gene3D" id="3.40.50.720">
    <property type="entry name" value="NAD(P)-binding Rossmann-like Domain"/>
    <property type="match status" value="1"/>
</dbReference>
<keyword evidence="3" id="KW-1185">Reference proteome</keyword>
<evidence type="ECO:0000313" key="3">
    <source>
        <dbReference type="Proteomes" id="UP001519287"/>
    </source>
</evidence>
<dbReference type="EMBL" id="JAGGLB010000047">
    <property type="protein sequence ID" value="MBP1996283.1"/>
    <property type="molecule type" value="Genomic_DNA"/>
</dbReference>
<dbReference type="PANTHER" id="PTHR43658">
    <property type="entry name" value="SHORT-CHAIN DEHYDROGENASE/REDUCTASE"/>
    <property type="match status" value="1"/>
</dbReference>
<dbReference type="CDD" id="cd05233">
    <property type="entry name" value="SDR_c"/>
    <property type="match status" value="1"/>
</dbReference>
<evidence type="ECO:0000313" key="2">
    <source>
        <dbReference type="EMBL" id="MBP1996283.1"/>
    </source>
</evidence>
<reference evidence="2 3" key="1">
    <citation type="submission" date="2021-03" db="EMBL/GenBank/DDBJ databases">
        <title>Genomic Encyclopedia of Type Strains, Phase IV (KMG-IV): sequencing the most valuable type-strain genomes for metagenomic binning, comparative biology and taxonomic classification.</title>
        <authorList>
            <person name="Goeker M."/>
        </authorList>
    </citation>
    <scope>NUCLEOTIDE SEQUENCE [LARGE SCALE GENOMIC DNA]</scope>
    <source>
        <strain evidence="2 3">DSM 26048</strain>
    </source>
</reference>
<protein>
    <submittedName>
        <fullName evidence="2">NAD(P)-dependent dehydrogenase (Short-subunit alcohol dehydrogenase family)</fullName>
    </submittedName>
</protein>
<keyword evidence="1" id="KW-0560">Oxidoreductase</keyword>
<sequence length="180" mass="19772">MRGLLSKVAVVTGGAQGLGEAIAHRLSEEGVTVWLLDRDEDGKDTAARIQNHTEHQVYFAQIDITDEAQVQAVFAKIQEQSGGLDILVNNAAVFVFKGVEATSEDWKQIVDVNVIGTSLVTKHALPLLNKNNHGSIVNLSSISGGSRWPFRYRFCLLIFLNTDDFETAAFISRSQIKMEA</sequence>
<comment type="caution">
    <text evidence="2">The sequence shown here is derived from an EMBL/GenBank/DDBJ whole genome shotgun (WGS) entry which is preliminary data.</text>
</comment>
<dbReference type="SUPFAM" id="SSF51735">
    <property type="entry name" value="NAD(P)-binding Rossmann-fold domains"/>
    <property type="match status" value="1"/>
</dbReference>
<proteinExistence type="predicted"/>
<name>A0ABS4J8V5_9BACL</name>
<dbReference type="PANTHER" id="PTHR43658:SF8">
    <property type="entry name" value="17-BETA-HYDROXYSTEROID DEHYDROGENASE 14-RELATED"/>
    <property type="match status" value="1"/>
</dbReference>
<accession>A0ABS4J8V5</accession>
<dbReference type="InterPro" id="IPR002347">
    <property type="entry name" value="SDR_fam"/>
</dbReference>